<dbReference type="GO" id="GO:0003873">
    <property type="term" value="F:6-phosphofructo-2-kinase activity"/>
    <property type="evidence" value="ECO:0007669"/>
    <property type="project" value="InterPro"/>
</dbReference>
<dbReference type="Gene3D" id="3.40.50.1240">
    <property type="entry name" value="Phosphoglycerate mutase-like"/>
    <property type="match status" value="1"/>
</dbReference>
<dbReference type="GO" id="GO:0006000">
    <property type="term" value="P:fructose metabolic process"/>
    <property type="evidence" value="ECO:0007669"/>
    <property type="project" value="InterPro"/>
</dbReference>
<dbReference type="InterPro" id="IPR027417">
    <property type="entry name" value="P-loop_NTPase"/>
</dbReference>
<reference evidence="6" key="2">
    <citation type="submission" date="2012-08" db="EMBL/GenBank/DDBJ databases">
        <title>Genome sequence of Kazachstania naganishii.</title>
        <authorList>
            <person name="Gordon J.L."/>
            <person name="Armisen D."/>
            <person name="Proux-Wera E."/>
            <person name="OhEigeartaigh S.S."/>
            <person name="Byrne K.P."/>
            <person name="Wolfe K.H."/>
        </authorList>
    </citation>
    <scope>NUCLEOTIDE SEQUENCE [LARGE SCALE GENOMIC DNA]</scope>
    <source>
        <strain evidence="6">ATCC MYA-139 / BCRC 22969 / CBS 8797 / CCRC 22969 / KCTC 17520 / NBRC 10181 / NCYC 3082</strain>
    </source>
</reference>
<evidence type="ECO:0000256" key="2">
    <source>
        <dbReference type="ARBA" id="ARBA00022840"/>
    </source>
</evidence>
<dbReference type="InterPro" id="IPR013078">
    <property type="entry name" value="His_Pase_superF_clade-1"/>
</dbReference>
<evidence type="ECO:0000259" key="4">
    <source>
        <dbReference type="Pfam" id="PF01591"/>
    </source>
</evidence>
<dbReference type="Proteomes" id="UP000006310">
    <property type="component" value="Chromosome 2"/>
</dbReference>
<keyword evidence="2" id="KW-0067">ATP-binding</keyword>
<dbReference type="GO" id="GO:0005524">
    <property type="term" value="F:ATP binding"/>
    <property type="evidence" value="ECO:0007669"/>
    <property type="project" value="UniProtKB-KW"/>
</dbReference>
<dbReference type="GeneID" id="34524653"/>
<dbReference type="Pfam" id="PF00300">
    <property type="entry name" value="His_Phos_1"/>
    <property type="match status" value="1"/>
</dbReference>
<dbReference type="GO" id="GO:0006003">
    <property type="term" value="P:fructose 2,6-bisphosphate metabolic process"/>
    <property type="evidence" value="ECO:0007669"/>
    <property type="project" value="InterPro"/>
</dbReference>
<accession>J7RHJ1</accession>
<evidence type="ECO:0000313" key="6">
    <source>
        <dbReference type="Proteomes" id="UP000006310"/>
    </source>
</evidence>
<dbReference type="PIRSF" id="PIRSF000709">
    <property type="entry name" value="6PFK_2-Ptase"/>
    <property type="match status" value="1"/>
</dbReference>
<dbReference type="Gene3D" id="3.40.50.300">
    <property type="entry name" value="P-loop containing nucleotide triphosphate hydrolases"/>
    <property type="match status" value="1"/>
</dbReference>
<dbReference type="eggNOG" id="KOG0234">
    <property type="taxonomic scope" value="Eukaryota"/>
</dbReference>
<dbReference type="SMART" id="SM00855">
    <property type="entry name" value="PGAM"/>
    <property type="match status" value="1"/>
</dbReference>
<dbReference type="RefSeq" id="XP_022463249.1">
    <property type="nucleotide sequence ID" value="XM_022606567.1"/>
</dbReference>
<gene>
    <name evidence="5" type="primary">KNAG0B05710</name>
    <name evidence="5" type="ordered locus">KNAG_0B05710</name>
</gene>
<dbReference type="PRINTS" id="PR00991">
    <property type="entry name" value="6PFRUCTKNASE"/>
</dbReference>
<dbReference type="GO" id="GO:0004331">
    <property type="term" value="F:fructose-2,6-bisphosphate 2-phosphatase activity"/>
    <property type="evidence" value="ECO:0007669"/>
    <property type="project" value="TreeGrafter"/>
</dbReference>
<reference evidence="5 6" key="1">
    <citation type="journal article" date="2011" name="Proc. Natl. Acad. Sci. U.S.A.">
        <title>Evolutionary erosion of yeast sex chromosomes by mating-type switching accidents.</title>
        <authorList>
            <person name="Gordon J.L."/>
            <person name="Armisen D."/>
            <person name="Proux-Wera E."/>
            <person name="Oheigeartaigh S.S."/>
            <person name="Byrne K.P."/>
            <person name="Wolfe K.H."/>
        </authorList>
    </citation>
    <scope>NUCLEOTIDE SEQUENCE [LARGE SCALE GENOMIC DNA]</scope>
    <source>
        <strain evidence="6">ATCC MYA-139 / BCRC 22969 / CBS 8797 / CCRC 22969 / KCTC 17520 / NBRC 10181 / NCYC 3082</strain>
    </source>
</reference>
<dbReference type="Pfam" id="PF01591">
    <property type="entry name" value="6PF2K"/>
    <property type="match status" value="1"/>
</dbReference>
<protein>
    <recommendedName>
        <fullName evidence="4">6-phosphofructo-2-kinase domain-containing protein</fullName>
    </recommendedName>
</protein>
<dbReference type="InterPro" id="IPR003094">
    <property type="entry name" value="6Pfruct_kin"/>
</dbReference>
<name>J7RHJ1_HUIN7</name>
<sequence>MESELSDEVSRASSSQGNHMARTQKRWDDIPSELATPADERDVERFGTDSVHQPVDPRYYMSPGQLYSTDSGSLFHAGKILIALVGLPATSKTLLAVAITRYTRWLGVRTKSFHVSEYRNKTEDGVDSSCSSTGLEFERKCVHLAVDDMKKFFQESRGQIATYDALNIQKKDRQELVRIFRDQDVKVLFIESIMTDQGLIDDNIQVALNSKKYINWDKQRAIDDYTTKLSVNESVYEQMTPEENLVYLKFVNFGEKIVINDNQYGYLVNKIVFFLMNLKSKKSRVYLARCGTSNSDKYIDDELLNEEGIAYSKKITDIIINRIRDRRGCTEGEFDPKKVMVWAGPRKRTYDTGMFFQQRGVFVVGRSQLKQLHPGAIADLTEEQVKKRYPKEYHDSLKDLYHFRFPRAESYHDLAVRMESLLMELEHTDKDVVIIAHESVLRVLYGYLLACTVPDVPKLEFTRGEITEVTFGPFCNTVERIPVPLDHK</sequence>
<dbReference type="HOGENOM" id="CLU_006383_0_2_1"/>
<proteinExistence type="predicted"/>
<dbReference type="SUPFAM" id="SSF53254">
    <property type="entry name" value="Phosphoglycerate mutase-like"/>
    <property type="match status" value="1"/>
</dbReference>
<dbReference type="OrthoDB" id="267323at2759"/>
<evidence type="ECO:0000256" key="3">
    <source>
        <dbReference type="SAM" id="MobiDB-lite"/>
    </source>
</evidence>
<keyword evidence="6" id="KW-1185">Reference proteome</keyword>
<dbReference type="InterPro" id="IPR013079">
    <property type="entry name" value="6Phosfructo_kin"/>
</dbReference>
<feature type="domain" description="6-phosphofructo-2-kinase" evidence="4">
    <location>
        <begin position="69"/>
        <end position="281"/>
    </location>
</feature>
<feature type="region of interest" description="Disordered" evidence="3">
    <location>
        <begin position="1"/>
        <end position="45"/>
    </location>
</feature>
<dbReference type="OMA" id="VKTHVFH"/>
<dbReference type="InterPro" id="IPR029033">
    <property type="entry name" value="His_PPase_superfam"/>
</dbReference>
<dbReference type="KEGG" id="kng:KNAG_0B05710"/>
<dbReference type="SUPFAM" id="SSF52540">
    <property type="entry name" value="P-loop containing nucleoside triphosphate hydrolases"/>
    <property type="match status" value="1"/>
</dbReference>
<evidence type="ECO:0000313" key="5">
    <source>
        <dbReference type="EMBL" id="CCK69003.1"/>
    </source>
</evidence>
<dbReference type="EMBL" id="HE978315">
    <property type="protein sequence ID" value="CCK69003.1"/>
    <property type="molecule type" value="Genomic_DNA"/>
</dbReference>
<keyword evidence="1" id="KW-0547">Nucleotide-binding</keyword>
<dbReference type="PANTHER" id="PTHR10606:SF39">
    <property type="entry name" value="6-PHOSPHOFRUCTO-2-KINASE_FRUCTOSE-2,6-BISPHOSPHATASE YLR345W-RELATED"/>
    <property type="match status" value="1"/>
</dbReference>
<dbReference type="STRING" id="1071383.J7RHJ1"/>
<organism evidence="5 6">
    <name type="scientific">Huiozyma naganishii (strain ATCC MYA-139 / BCRC 22969 / CBS 8797 / KCTC 17520 / NBRC 10181 / NCYC 3082 / Yp74L-3)</name>
    <name type="common">Yeast</name>
    <name type="synonym">Kazachstania naganishii</name>
    <dbReference type="NCBI Taxonomy" id="1071383"/>
    <lineage>
        <taxon>Eukaryota</taxon>
        <taxon>Fungi</taxon>
        <taxon>Dikarya</taxon>
        <taxon>Ascomycota</taxon>
        <taxon>Saccharomycotina</taxon>
        <taxon>Saccharomycetes</taxon>
        <taxon>Saccharomycetales</taxon>
        <taxon>Saccharomycetaceae</taxon>
        <taxon>Huiozyma</taxon>
    </lineage>
</organism>
<dbReference type="GO" id="GO:0005829">
    <property type="term" value="C:cytosol"/>
    <property type="evidence" value="ECO:0007669"/>
    <property type="project" value="TreeGrafter"/>
</dbReference>
<evidence type="ECO:0000256" key="1">
    <source>
        <dbReference type="ARBA" id="ARBA00022741"/>
    </source>
</evidence>
<dbReference type="PANTHER" id="PTHR10606">
    <property type="entry name" value="6-PHOSPHOFRUCTO-2-KINASE/FRUCTOSE-2,6-BISPHOSPHATASE"/>
    <property type="match status" value="1"/>
</dbReference>
<dbReference type="AlphaFoldDB" id="J7RHJ1"/>